<sequence>MSRELYLDRDDIDLVAAALHKLADGYRATAARPAPAGGPPVFGQGGRRRAARQAGRCVNLAQRLSRFPSALADEGPRA</sequence>
<protein>
    <submittedName>
        <fullName evidence="2">Uncharacterized protein</fullName>
    </submittedName>
</protein>
<evidence type="ECO:0000313" key="2">
    <source>
        <dbReference type="EMBL" id="ERK54595.1"/>
    </source>
</evidence>
<name>U2PVR7_9ACTN</name>
<accession>U2PVR7</accession>
<evidence type="ECO:0000313" key="3">
    <source>
        <dbReference type="Proteomes" id="UP000017052"/>
    </source>
</evidence>
<dbReference type="GeneID" id="95360022"/>
<dbReference type="EMBL" id="ACVN02000210">
    <property type="protein sequence ID" value="ERK54595.1"/>
    <property type="molecule type" value="Genomic_DNA"/>
</dbReference>
<reference evidence="2" key="1">
    <citation type="submission" date="2013-08" db="EMBL/GenBank/DDBJ databases">
        <authorList>
            <person name="Durkin A.S."/>
            <person name="Haft D.R."/>
            <person name="McCorrison J."/>
            <person name="Torralba M."/>
            <person name="Gillis M."/>
            <person name="Haft D.H."/>
            <person name="Methe B."/>
            <person name="Sutton G."/>
            <person name="Nelson K.E."/>
        </authorList>
    </citation>
    <scope>NUCLEOTIDE SEQUENCE [LARGE SCALE GENOMIC DNA]</scope>
    <source>
        <strain evidence="2">F0233</strain>
    </source>
</reference>
<evidence type="ECO:0000256" key="1">
    <source>
        <dbReference type="SAM" id="MobiDB-lite"/>
    </source>
</evidence>
<feature type="region of interest" description="Disordered" evidence="1">
    <location>
        <begin position="30"/>
        <end position="49"/>
    </location>
</feature>
<feature type="compositionally biased region" description="Low complexity" evidence="1">
    <location>
        <begin position="30"/>
        <end position="42"/>
    </location>
</feature>
<gene>
    <name evidence="2" type="ORF">HMPREF0682_2470</name>
</gene>
<keyword evidence="3" id="KW-1185">Reference proteome</keyword>
<comment type="caution">
    <text evidence="2">The sequence shown here is derived from an EMBL/GenBank/DDBJ whole genome shotgun (WGS) entry which is preliminary data.</text>
</comment>
<dbReference type="AlphaFoldDB" id="U2PVR7"/>
<organism evidence="2 3">
    <name type="scientific">Propionibacterium acidifaciens F0233</name>
    <dbReference type="NCBI Taxonomy" id="553198"/>
    <lineage>
        <taxon>Bacteria</taxon>
        <taxon>Bacillati</taxon>
        <taxon>Actinomycetota</taxon>
        <taxon>Actinomycetes</taxon>
        <taxon>Propionibacteriales</taxon>
        <taxon>Propionibacteriaceae</taxon>
        <taxon>Propionibacterium</taxon>
    </lineage>
</organism>
<dbReference type="RefSeq" id="WP_021797887.1">
    <property type="nucleotide sequence ID" value="NZ_ACVN02000210.1"/>
</dbReference>
<proteinExistence type="predicted"/>
<dbReference type="Proteomes" id="UP000017052">
    <property type="component" value="Unassembled WGS sequence"/>
</dbReference>